<evidence type="ECO:0000313" key="2">
    <source>
        <dbReference type="Proteomes" id="UP001060085"/>
    </source>
</evidence>
<comment type="caution">
    <text evidence="1">The sequence shown here is derived from an EMBL/GenBank/DDBJ whole genome shotgun (WGS) entry which is preliminary data.</text>
</comment>
<sequence length="230" mass="24173">MSCSLTPPQSNRGNVGKEDTNSTSKTGVDDATIGKPPAIKVPMPSTSVGASLAGSGIISESDLGSLGSSSIDAPSPISRATNPSADSLSKRSITAIGSLSGTISLREYDDDNVVPFDPAHKSALLVYPSMRVTSRFKQLTLIACLKSNSSKPSIEPTRSYITCNTSIPTTRSTAADLSESRHISAASILEFKRTCNATVGSKDKSIPAKHLTSARFHINRTPHITVQTKL</sequence>
<name>A0ACC0BRA0_CATRO</name>
<evidence type="ECO:0000313" key="1">
    <source>
        <dbReference type="EMBL" id="KAI5675188.1"/>
    </source>
</evidence>
<keyword evidence="2" id="KW-1185">Reference proteome</keyword>
<proteinExistence type="predicted"/>
<protein>
    <submittedName>
        <fullName evidence="1">Uncharacterized protein</fullName>
    </submittedName>
</protein>
<gene>
    <name evidence="1" type="ORF">M9H77_06138</name>
</gene>
<accession>A0ACC0BRA0</accession>
<dbReference type="Proteomes" id="UP001060085">
    <property type="component" value="Linkage Group LG02"/>
</dbReference>
<reference evidence="2" key="1">
    <citation type="journal article" date="2023" name="Nat. Plants">
        <title>Single-cell RNA sequencing provides a high-resolution roadmap for understanding the multicellular compartmentation of specialized metabolism.</title>
        <authorList>
            <person name="Sun S."/>
            <person name="Shen X."/>
            <person name="Li Y."/>
            <person name="Li Y."/>
            <person name="Wang S."/>
            <person name="Li R."/>
            <person name="Zhang H."/>
            <person name="Shen G."/>
            <person name="Guo B."/>
            <person name="Wei J."/>
            <person name="Xu J."/>
            <person name="St-Pierre B."/>
            <person name="Chen S."/>
            <person name="Sun C."/>
        </authorList>
    </citation>
    <scope>NUCLEOTIDE SEQUENCE [LARGE SCALE GENOMIC DNA]</scope>
</reference>
<dbReference type="EMBL" id="CM044702">
    <property type="protein sequence ID" value="KAI5675188.1"/>
    <property type="molecule type" value="Genomic_DNA"/>
</dbReference>
<organism evidence="1 2">
    <name type="scientific">Catharanthus roseus</name>
    <name type="common">Madagascar periwinkle</name>
    <name type="synonym">Vinca rosea</name>
    <dbReference type="NCBI Taxonomy" id="4058"/>
    <lineage>
        <taxon>Eukaryota</taxon>
        <taxon>Viridiplantae</taxon>
        <taxon>Streptophyta</taxon>
        <taxon>Embryophyta</taxon>
        <taxon>Tracheophyta</taxon>
        <taxon>Spermatophyta</taxon>
        <taxon>Magnoliopsida</taxon>
        <taxon>eudicotyledons</taxon>
        <taxon>Gunneridae</taxon>
        <taxon>Pentapetalae</taxon>
        <taxon>asterids</taxon>
        <taxon>lamiids</taxon>
        <taxon>Gentianales</taxon>
        <taxon>Apocynaceae</taxon>
        <taxon>Rauvolfioideae</taxon>
        <taxon>Vinceae</taxon>
        <taxon>Catharanthinae</taxon>
        <taxon>Catharanthus</taxon>
    </lineage>
</organism>